<dbReference type="AlphaFoldDB" id="A0AAV1R6T3"/>
<proteinExistence type="predicted"/>
<sequence>MWLMSPKGYGGKTHELCMHDFGTSTCLNYRIQVMESLGQSFLVIRDQNGTNGCCIVASARFVIESLRLKVTVPNSTDLIGKPAKFEKIMLICYSSQSDVVTCHGMNCTKRFPLGGFLCNMPSQFVSFPFFPLNSCRKKMQSFDGNDESKYASNVMESLGQSFWVIMDQNVTNDCCIVASARSVIESLWLKVTGCTYDDMIQLLGFDYHLGEISDKLSEGFLLVFVFEVKIGHEKGVFNQPLSGICITGLHEWSRHAIADVLMYESCVFLSVFYFRLSVIGMLVAFVKGDL</sequence>
<gene>
    <name evidence="1" type="ORF">DCAF_LOCUS6886</name>
</gene>
<comment type="caution">
    <text evidence="1">The sequence shown here is derived from an EMBL/GenBank/DDBJ whole genome shotgun (WGS) entry which is preliminary data.</text>
</comment>
<name>A0AAV1R6T3_9ROSI</name>
<protein>
    <submittedName>
        <fullName evidence="1">Uncharacterized protein</fullName>
    </submittedName>
</protein>
<accession>A0AAV1R6T3</accession>
<dbReference type="Proteomes" id="UP001314170">
    <property type="component" value="Unassembled WGS sequence"/>
</dbReference>
<evidence type="ECO:0000313" key="2">
    <source>
        <dbReference type="Proteomes" id="UP001314170"/>
    </source>
</evidence>
<evidence type="ECO:0000313" key="1">
    <source>
        <dbReference type="EMBL" id="CAK7329138.1"/>
    </source>
</evidence>
<keyword evidence="2" id="KW-1185">Reference proteome</keyword>
<organism evidence="1 2">
    <name type="scientific">Dovyalis caffra</name>
    <dbReference type="NCBI Taxonomy" id="77055"/>
    <lineage>
        <taxon>Eukaryota</taxon>
        <taxon>Viridiplantae</taxon>
        <taxon>Streptophyta</taxon>
        <taxon>Embryophyta</taxon>
        <taxon>Tracheophyta</taxon>
        <taxon>Spermatophyta</taxon>
        <taxon>Magnoliopsida</taxon>
        <taxon>eudicotyledons</taxon>
        <taxon>Gunneridae</taxon>
        <taxon>Pentapetalae</taxon>
        <taxon>rosids</taxon>
        <taxon>fabids</taxon>
        <taxon>Malpighiales</taxon>
        <taxon>Salicaceae</taxon>
        <taxon>Flacourtieae</taxon>
        <taxon>Dovyalis</taxon>
    </lineage>
</organism>
<dbReference type="EMBL" id="CAWUPB010000913">
    <property type="protein sequence ID" value="CAK7329138.1"/>
    <property type="molecule type" value="Genomic_DNA"/>
</dbReference>
<reference evidence="1 2" key="1">
    <citation type="submission" date="2024-01" db="EMBL/GenBank/DDBJ databases">
        <authorList>
            <person name="Waweru B."/>
        </authorList>
    </citation>
    <scope>NUCLEOTIDE SEQUENCE [LARGE SCALE GENOMIC DNA]</scope>
</reference>